<protein>
    <recommendedName>
        <fullName evidence="3">Right handed beta helix domain-containing protein</fullName>
    </recommendedName>
</protein>
<dbReference type="Proteomes" id="UP000074310">
    <property type="component" value="Unassembled WGS sequence"/>
</dbReference>
<dbReference type="InterPro" id="IPR006626">
    <property type="entry name" value="PbH1"/>
</dbReference>
<keyword evidence="2" id="KW-1185">Reference proteome</keyword>
<gene>
    <name evidence="1" type="ORF">NS334_01070</name>
</gene>
<evidence type="ECO:0000313" key="2">
    <source>
        <dbReference type="Proteomes" id="UP000074310"/>
    </source>
</evidence>
<comment type="caution">
    <text evidence="1">The sequence shown here is derived from an EMBL/GenBank/DDBJ whole genome shotgun (WGS) entry which is preliminary data.</text>
</comment>
<dbReference type="SMART" id="SM00710">
    <property type="entry name" value="PbH1"/>
    <property type="match status" value="7"/>
</dbReference>
<accession>A0A147I9U3</accession>
<organism evidence="1 2">
    <name type="scientific">Sphingomonas endophytica</name>
    <dbReference type="NCBI Taxonomy" id="869719"/>
    <lineage>
        <taxon>Bacteria</taxon>
        <taxon>Pseudomonadati</taxon>
        <taxon>Pseudomonadota</taxon>
        <taxon>Alphaproteobacteria</taxon>
        <taxon>Sphingomonadales</taxon>
        <taxon>Sphingomonadaceae</taxon>
        <taxon>Sphingomonas</taxon>
    </lineage>
</organism>
<name>A0A147I9U3_9SPHN</name>
<dbReference type="EMBL" id="LDTB01000002">
    <property type="protein sequence ID" value="KTT76358.1"/>
    <property type="molecule type" value="Genomic_DNA"/>
</dbReference>
<proteinExistence type="predicted"/>
<dbReference type="Gene3D" id="2.160.20.10">
    <property type="entry name" value="Single-stranded right-handed beta-helix, Pectin lyase-like"/>
    <property type="match status" value="1"/>
</dbReference>
<dbReference type="SUPFAM" id="SSF51126">
    <property type="entry name" value="Pectin lyase-like"/>
    <property type="match status" value="1"/>
</dbReference>
<dbReference type="InterPro" id="IPR012334">
    <property type="entry name" value="Pectin_lyas_fold"/>
</dbReference>
<dbReference type="PATRIC" id="fig|869719.3.peg.1072"/>
<sequence>MSVASLSDAGPKRFVLPAVALAVATCCTPAPSQSATADWVSLATAPRTSPVDGDGLHREWTGADGQPVSLTVLAPRVAGRPTITLRPADGDNAPAITAALAKLRASGGGTLRLAPGSYPISGGPPALPLDRLTDVLVDGTGAQLVFANWGDGILISNAARLAIRGLSVGYARPPVVAAQVRGGALAFAGPTPPPGAPVFQVTGTGPGGARMLLGRQGRALQADGALGGNALGGFAPGAPVRVKLSYYKGGAIRIFDPDDKPVSHDITLDGVTVRDSAGAGVVVDLMGRGLAVIGSQFGTDGGAGIAYDALHVTAATGDILVEHNQFAGSGDDAINLASPIFDAQMGPGGRTALIGGNTAHIYPGARLALFDAGLQLVGTAQIAGRSPRDGQGRMPTEFTAPVSTSGVVRYARNMDLLGQRYAVVDNQVADCVCHGVLAQNPDGLIRDNSFSGLRYNAIRLLTSAMWKEGAGALNVVVADNRVQGTGADERGGMVWAAITVFGELAGNGAGGQAPIAPTPLNARLLIRDNQIAEVGQGCISVSSATDVTLDGNRCTGFDRRAARTPMLMERASMAAWLARLPAKSAYLARGDGVWIDPTTTSAVTRDGAAGG</sequence>
<dbReference type="InterPro" id="IPR011050">
    <property type="entry name" value="Pectin_lyase_fold/virulence"/>
</dbReference>
<evidence type="ECO:0000313" key="1">
    <source>
        <dbReference type="EMBL" id="KTT76358.1"/>
    </source>
</evidence>
<evidence type="ECO:0008006" key="3">
    <source>
        <dbReference type="Google" id="ProtNLM"/>
    </source>
</evidence>
<dbReference type="RefSeq" id="WP_058754131.1">
    <property type="nucleotide sequence ID" value="NZ_LDTB01000002.1"/>
</dbReference>
<dbReference type="AlphaFoldDB" id="A0A147I9U3"/>
<reference evidence="1 2" key="1">
    <citation type="journal article" date="2016" name="Front. Microbiol.">
        <title>Genomic Resource of Rice Seed Associated Bacteria.</title>
        <authorList>
            <person name="Midha S."/>
            <person name="Bansal K."/>
            <person name="Sharma S."/>
            <person name="Kumar N."/>
            <person name="Patil P.P."/>
            <person name="Chaudhry V."/>
            <person name="Patil P.B."/>
        </authorList>
    </citation>
    <scope>NUCLEOTIDE SEQUENCE [LARGE SCALE GENOMIC DNA]</scope>
    <source>
        <strain evidence="1 2">NS334</strain>
    </source>
</reference>